<accession>A0A1W1H214</accession>
<dbReference type="InterPro" id="IPR016169">
    <property type="entry name" value="FAD-bd_PCMH_sub2"/>
</dbReference>
<dbReference type="PANTHER" id="PTHR43762">
    <property type="entry name" value="L-GULONOLACTONE OXIDASE"/>
    <property type="match status" value="1"/>
</dbReference>
<dbReference type="RefSeq" id="WP_080150068.1">
    <property type="nucleotide sequence ID" value="NZ_FWEU01000004.1"/>
</dbReference>
<dbReference type="GO" id="GO:0071949">
    <property type="term" value="F:FAD binding"/>
    <property type="evidence" value="ECO:0007669"/>
    <property type="project" value="InterPro"/>
</dbReference>
<dbReference type="AlphaFoldDB" id="A0A1W1H214"/>
<dbReference type="EMBL" id="FWEU01000004">
    <property type="protein sequence ID" value="SLM25541.1"/>
    <property type="molecule type" value="Genomic_DNA"/>
</dbReference>
<sequence length="437" mass="48303">MSRTTGQSWGRYPRVEQRILPVLDRDATLPLPPDGGSVLGHGNGRSYGDSCLNPGASLLTSRALDRFIAFDPATGIVRCEAGVTLADILDIVLARGWFLPVTPGTRYATVGGAIGNDVHGKNHHRAGTFCHHVRRLELLRSDGSRQQLTPYDSSGLFAATAGGLGLTGFITWVELQLRRVPGPWIETESIRFDNLDEFFALSRESANDFEYTVAWIDCLAKGRALGRGHFLRGDHAPGDAHVATPSSAPRRSMPIVPPVSLVNPLTLRPFNTLYYWRQPARRARHVSHYQSYFYPLDGINHWNRMYGPRGFLQHQCVLPPATARDATAALLGEIARSGRGSFLAVLKEFGDRPSPGLLSFPRPGTTLALDFPNDGPELLKMLDRLDCIVSEAGGAVYAAKDARMSGTLFRQAYPAWEEFSRFIDPRFSSGFWRRVME</sequence>
<proteinExistence type="predicted"/>
<dbReference type="PANTHER" id="PTHR43762:SF1">
    <property type="entry name" value="D-ARABINONO-1,4-LACTONE OXIDASE"/>
    <property type="match status" value="1"/>
</dbReference>
<dbReference type="Proteomes" id="UP000191133">
    <property type="component" value="Unassembled WGS sequence"/>
</dbReference>
<name>A0A1W1H214_9GAMM</name>
<gene>
    <name evidence="3" type="ORF">SAMN04488690_3292</name>
</gene>
<evidence type="ECO:0000259" key="2">
    <source>
        <dbReference type="PROSITE" id="PS51387"/>
    </source>
</evidence>
<feature type="domain" description="FAD-binding PCMH-type" evidence="2">
    <location>
        <begin position="2"/>
        <end position="180"/>
    </location>
</feature>
<dbReference type="Pfam" id="PF01565">
    <property type="entry name" value="FAD_binding_4"/>
    <property type="match status" value="1"/>
</dbReference>
<evidence type="ECO:0000313" key="3">
    <source>
        <dbReference type="EMBL" id="SLM25541.1"/>
    </source>
</evidence>
<dbReference type="Gene3D" id="3.30.465.10">
    <property type="match status" value="1"/>
</dbReference>
<dbReference type="SUPFAM" id="SSF56176">
    <property type="entry name" value="FAD-binding/transporter-associated domain-like"/>
    <property type="match status" value="1"/>
</dbReference>
<evidence type="ECO:0000256" key="1">
    <source>
        <dbReference type="ARBA" id="ARBA00022827"/>
    </source>
</evidence>
<keyword evidence="1" id="KW-0285">Flavoprotein</keyword>
<dbReference type="InterPro" id="IPR036318">
    <property type="entry name" value="FAD-bd_PCMH-like_sf"/>
</dbReference>
<dbReference type="InterPro" id="IPR010031">
    <property type="entry name" value="FAD_lactone_oxidase-like"/>
</dbReference>
<dbReference type="PROSITE" id="PS51387">
    <property type="entry name" value="FAD_PCMH"/>
    <property type="match status" value="1"/>
</dbReference>
<evidence type="ECO:0000313" key="4">
    <source>
        <dbReference type="Proteomes" id="UP000191133"/>
    </source>
</evidence>
<keyword evidence="1" id="KW-0274">FAD</keyword>
<organism evidence="3 4">
    <name type="scientific">Stenotrophomonas indicatrix</name>
    <dbReference type="NCBI Taxonomy" id="2045451"/>
    <lineage>
        <taxon>Bacteria</taxon>
        <taxon>Pseudomonadati</taxon>
        <taxon>Pseudomonadota</taxon>
        <taxon>Gammaproteobacteria</taxon>
        <taxon>Lysobacterales</taxon>
        <taxon>Lysobacteraceae</taxon>
        <taxon>Stenotrophomonas</taxon>
    </lineage>
</organism>
<protein>
    <submittedName>
        <fullName evidence="3">FAD/FMN-containing dehydrogenase</fullName>
    </submittedName>
</protein>
<dbReference type="GO" id="GO:0016899">
    <property type="term" value="F:oxidoreductase activity, acting on the CH-OH group of donors, oxygen as acceptor"/>
    <property type="evidence" value="ECO:0007669"/>
    <property type="project" value="InterPro"/>
</dbReference>
<dbReference type="InterPro" id="IPR016166">
    <property type="entry name" value="FAD-bd_PCMH"/>
</dbReference>
<dbReference type="InterPro" id="IPR006094">
    <property type="entry name" value="Oxid_FAD_bind_N"/>
</dbReference>
<reference evidence="4" key="1">
    <citation type="submission" date="2016-10" db="EMBL/GenBank/DDBJ databases">
        <authorList>
            <person name="Varghese N."/>
        </authorList>
    </citation>
    <scope>NUCLEOTIDE SEQUENCE [LARGE SCALE GENOMIC DNA]</scope>
    <source>
        <strain evidence="4">92MFCol6.1</strain>
    </source>
</reference>